<dbReference type="OrthoDB" id="26525at2759"/>
<proteinExistence type="predicted"/>
<dbReference type="OMA" id="DMNKTGF"/>
<dbReference type="PROSITE" id="PS50222">
    <property type="entry name" value="EF_HAND_2"/>
    <property type="match status" value="2"/>
</dbReference>
<accession>L1ISF9</accession>
<dbReference type="PROSITE" id="PS00018">
    <property type="entry name" value="EF_HAND_1"/>
    <property type="match status" value="2"/>
</dbReference>
<dbReference type="HOGENOM" id="CLU_061288_2_0_1"/>
<reference evidence="6" key="2">
    <citation type="submission" date="2012-11" db="EMBL/GenBank/DDBJ databases">
        <authorList>
            <person name="Kuo A."/>
            <person name="Curtis B.A."/>
            <person name="Tanifuji G."/>
            <person name="Burki F."/>
            <person name="Gruber A."/>
            <person name="Irimia M."/>
            <person name="Maruyama S."/>
            <person name="Arias M.C."/>
            <person name="Ball S.G."/>
            <person name="Gile G.H."/>
            <person name="Hirakawa Y."/>
            <person name="Hopkins J.F."/>
            <person name="Rensing S.A."/>
            <person name="Schmutz J."/>
            <person name="Symeonidi A."/>
            <person name="Elias M."/>
            <person name="Eveleigh R.J."/>
            <person name="Herman E.K."/>
            <person name="Klute M.J."/>
            <person name="Nakayama T."/>
            <person name="Obornik M."/>
            <person name="Reyes-Prieto A."/>
            <person name="Armbrust E.V."/>
            <person name="Aves S.J."/>
            <person name="Beiko R.G."/>
            <person name="Coutinho P."/>
            <person name="Dacks J.B."/>
            <person name="Durnford D.G."/>
            <person name="Fast N.M."/>
            <person name="Green B.R."/>
            <person name="Grisdale C."/>
            <person name="Hempe F."/>
            <person name="Henrissat B."/>
            <person name="Hoppner M.P."/>
            <person name="Ishida K.-I."/>
            <person name="Kim E."/>
            <person name="Koreny L."/>
            <person name="Kroth P.G."/>
            <person name="Liu Y."/>
            <person name="Malik S.-B."/>
            <person name="Maier U.G."/>
            <person name="McRose D."/>
            <person name="Mock T."/>
            <person name="Neilson J.A."/>
            <person name="Onodera N.T."/>
            <person name="Poole A.M."/>
            <person name="Pritham E.J."/>
            <person name="Richards T.A."/>
            <person name="Rocap G."/>
            <person name="Roy S.W."/>
            <person name="Sarai C."/>
            <person name="Schaack S."/>
            <person name="Shirato S."/>
            <person name="Slamovits C.H."/>
            <person name="Spencer D.F."/>
            <person name="Suzuki S."/>
            <person name="Worden A.Z."/>
            <person name="Zauner S."/>
            <person name="Barry K."/>
            <person name="Bell C."/>
            <person name="Bharti A.K."/>
            <person name="Crow J.A."/>
            <person name="Grimwood J."/>
            <person name="Kramer R."/>
            <person name="Lindquist E."/>
            <person name="Lucas S."/>
            <person name="Salamov A."/>
            <person name="McFadden G.I."/>
            <person name="Lane C.E."/>
            <person name="Keeling P.J."/>
            <person name="Gray M.W."/>
            <person name="Grigoriev I.V."/>
            <person name="Archibald J.M."/>
        </authorList>
    </citation>
    <scope>NUCLEOTIDE SEQUENCE</scope>
    <source>
        <strain evidence="6">CCMP2712</strain>
    </source>
</reference>
<sequence length="154" mass="17380">MGGIGGLTEDELAKCREAFSQFDADNSGTIEPWELKKTLMAMGQNPKEEQEEQEEMFLELDTDESGSIDFTEFVSIISRHKKQSEYDSSEADTIAAWIGKPLLPLHSGQVDTDRLRSLVTRFSLTIDIEALLQEADKDQSGFIDYEVRRGRGRD</sequence>
<dbReference type="GeneID" id="17295490"/>
<keyword evidence="2" id="KW-0106">Calcium</keyword>
<dbReference type="GO" id="GO:0005509">
    <property type="term" value="F:calcium ion binding"/>
    <property type="evidence" value="ECO:0007669"/>
    <property type="project" value="InterPro"/>
</dbReference>
<feature type="domain" description="EF-hand" evidence="3">
    <location>
        <begin position="10"/>
        <end position="45"/>
    </location>
</feature>
<dbReference type="Proteomes" id="UP000011087">
    <property type="component" value="Unassembled WGS sequence"/>
</dbReference>
<dbReference type="eggNOG" id="KOG0027">
    <property type="taxonomic scope" value="Eukaryota"/>
</dbReference>
<reference evidence="5" key="3">
    <citation type="submission" date="2015-06" db="UniProtKB">
        <authorList>
            <consortium name="EnsemblProtists"/>
        </authorList>
    </citation>
    <scope>IDENTIFICATION</scope>
</reference>
<dbReference type="KEGG" id="gtt:GUITHDRAFT_76890"/>
<dbReference type="STRING" id="905079.L1ISF9"/>
<name>L1ISF9_GUITC</name>
<dbReference type="SUPFAM" id="SSF47473">
    <property type="entry name" value="EF-hand"/>
    <property type="match status" value="1"/>
</dbReference>
<dbReference type="Pfam" id="PF13202">
    <property type="entry name" value="EF-hand_5"/>
    <property type="match status" value="1"/>
</dbReference>
<dbReference type="Pfam" id="PF13499">
    <property type="entry name" value="EF-hand_7"/>
    <property type="match status" value="1"/>
</dbReference>
<evidence type="ECO:0000313" key="5">
    <source>
        <dbReference type="EnsemblProtists" id="EKX38760"/>
    </source>
</evidence>
<dbReference type="InterPro" id="IPR011992">
    <property type="entry name" value="EF-hand-dom_pair"/>
</dbReference>
<dbReference type="InterPro" id="IPR002048">
    <property type="entry name" value="EF_hand_dom"/>
</dbReference>
<keyword evidence="6" id="KW-1185">Reference proteome</keyword>
<dbReference type="GO" id="GO:0016460">
    <property type="term" value="C:myosin II complex"/>
    <property type="evidence" value="ECO:0007669"/>
    <property type="project" value="TreeGrafter"/>
</dbReference>
<dbReference type="CDD" id="cd00051">
    <property type="entry name" value="EFh"/>
    <property type="match status" value="1"/>
</dbReference>
<dbReference type="PANTHER" id="PTHR23048">
    <property type="entry name" value="MYOSIN LIGHT CHAIN 1, 3"/>
    <property type="match status" value="1"/>
</dbReference>
<protein>
    <recommendedName>
        <fullName evidence="3">EF-hand domain-containing protein</fullName>
    </recommendedName>
</protein>
<keyword evidence="1" id="KW-0677">Repeat</keyword>
<organism evidence="4">
    <name type="scientific">Guillardia theta (strain CCMP2712)</name>
    <name type="common">Cryptophyte</name>
    <dbReference type="NCBI Taxonomy" id="905079"/>
    <lineage>
        <taxon>Eukaryota</taxon>
        <taxon>Cryptophyceae</taxon>
        <taxon>Pyrenomonadales</taxon>
        <taxon>Geminigeraceae</taxon>
        <taxon>Guillardia</taxon>
    </lineage>
</organism>
<dbReference type="PaxDb" id="55529-EKX38760"/>
<dbReference type="FunFam" id="1.10.238.10:FF:000178">
    <property type="entry name" value="Calmodulin-2 A"/>
    <property type="match status" value="1"/>
</dbReference>
<dbReference type="InterPro" id="IPR018247">
    <property type="entry name" value="EF_Hand_1_Ca_BS"/>
</dbReference>
<feature type="domain" description="EF-hand" evidence="3">
    <location>
        <begin position="48"/>
        <end position="83"/>
    </location>
</feature>
<dbReference type="PANTHER" id="PTHR23048:SF0">
    <property type="entry name" value="CALMODULIN LIKE 3"/>
    <property type="match status" value="1"/>
</dbReference>
<evidence type="ECO:0000313" key="6">
    <source>
        <dbReference type="Proteomes" id="UP000011087"/>
    </source>
</evidence>
<reference evidence="4 6" key="1">
    <citation type="journal article" date="2012" name="Nature">
        <title>Algal genomes reveal evolutionary mosaicism and the fate of nucleomorphs.</title>
        <authorList>
            <consortium name="DOE Joint Genome Institute"/>
            <person name="Curtis B.A."/>
            <person name="Tanifuji G."/>
            <person name="Burki F."/>
            <person name="Gruber A."/>
            <person name="Irimia M."/>
            <person name="Maruyama S."/>
            <person name="Arias M.C."/>
            <person name="Ball S.G."/>
            <person name="Gile G.H."/>
            <person name="Hirakawa Y."/>
            <person name="Hopkins J.F."/>
            <person name="Kuo A."/>
            <person name="Rensing S.A."/>
            <person name="Schmutz J."/>
            <person name="Symeonidi A."/>
            <person name="Elias M."/>
            <person name="Eveleigh R.J."/>
            <person name="Herman E.K."/>
            <person name="Klute M.J."/>
            <person name="Nakayama T."/>
            <person name="Obornik M."/>
            <person name="Reyes-Prieto A."/>
            <person name="Armbrust E.V."/>
            <person name="Aves S.J."/>
            <person name="Beiko R.G."/>
            <person name="Coutinho P."/>
            <person name="Dacks J.B."/>
            <person name="Durnford D.G."/>
            <person name="Fast N.M."/>
            <person name="Green B.R."/>
            <person name="Grisdale C.J."/>
            <person name="Hempel F."/>
            <person name="Henrissat B."/>
            <person name="Hoppner M.P."/>
            <person name="Ishida K."/>
            <person name="Kim E."/>
            <person name="Koreny L."/>
            <person name="Kroth P.G."/>
            <person name="Liu Y."/>
            <person name="Malik S.B."/>
            <person name="Maier U.G."/>
            <person name="McRose D."/>
            <person name="Mock T."/>
            <person name="Neilson J.A."/>
            <person name="Onodera N.T."/>
            <person name="Poole A.M."/>
            <person name="Pritham E.J."/>
            <person name="Richards T.A."/>
            <person name="Rocap G."/>
            <person name="Roy S.W."/>
            <person name="Sarai C."/>
            <person name="Schaack S."/>
            <person name="Shirato S."/>
            <person name="Slamovits C.H."/>
            <person name="Spencer D.F."/>
            <person name="Suzuki S."/>
            <person name="Worden A.Z."/>
            <person name="Zauner S."/>
            <person name="Barry K."/>
            <person name="Bell C."/>
            <person name="Bharti A.K."/>
            <person name="Crow J.A."/>
            <person name="Grimwood J."/>
            <person name="Kramer R."/>
            <person name="Lindquist E."/>
            <person name="Lucas S."/>
            <person name="Salamov A."/>
            <person name="McFadden G.I."/>
            <person name="Lane C.E."/>
            <person name="Keeling P.J."/>
            <person name="Gray M.W."/>
            <person name="Grigoriev I.V."/>
            <person name="Archibald J.M."/>
        </authorList>
    </citation>
    <scope>NUCLEOTIDE SEQUENCE</scope>
    <source>
        <strain evidence="4 6">CCMP2712</strain>
    </source>
</reference>
<evidence type="ECO:0000256" key="2">
    <source>
        <dbReference type="ARBA" id="ARBA00022837"/>
    </source>
</evidence>
<dbReference type="EMBL" id="JH993045">
    <property type="protein sequence ID" value="EKX38760.1"/>
    <property type="molecule type" value="Genomic_DNA"/>
</dbReference>
<dbReference type="AlphaFoldDB" id="L1ISF9"/>
<dbReference type="EnsemblProtists" id="EKX38760">
    <property type="protein sequence ID" value="EKX38760"/>
    <property type="gene ID" value="GUITHDRAFT_76890"/>
</dbReference>
<dbReference type="InterPro" id="IPR050230">
    <property type="entry name" value="CALM/Myosin/TropC-like"/>
</dbReference>
<evidence type="ECO:0000259" key="3">
    <source>
        <dbReference type="PROSITE" id="PS50222"/>
    </source>
</evidence>
<dbReference type="RefSeq" id="XP_005825740.1">
    <property type="nucleotide sequence ID" value="XM_005825683.1"/>
</dbReference>
<evidence type="ECO:0000256" key="1">
    <source>
        <dbReference type="ARBA" id="ARBA00022737"/>
    </source>
</evidence>
<dbReference type="SMART" id="SM00054">
    <property type="entry name" value="EFh"/>
    <property type="match status" value="3"/>
</dbReference>
<dbReference type="Gene3D" id="1.10.238.10">
    <property type="entry name" value="EF-hand"/>
    <property type="match status" value="1"/>
</dbReference>
<gene>
    <name evidence="4" type="ORF">GUITHDRAFT_76890</name>
</gene>
<evidence type="ECO:0000313" key="4">
    <source>
        <dbReference type="EMBL" id="EKX38760.1"/>
    </source>
</evidence>